<comment type="subcellular location">
    <subcellularLocation>
        <location evidence="1">Membrane</location>
        <topology evidence="1">Multi-pass membrane protein</topology>
    </subcellularLocation>
</comment>
<evidence type="ECO:0000313" key="9">
    <source>
        <dbReference type="Proteomes" id="UP000245839"/>
    </source>
</evidence>
<proteinExistence type="predicted"/>
<evidence type="ECO:0000256" key="5">
    <source>
        <dbReference type="SAM" id="Phobius"/>
    </source>
</evidence>
<evidence type="ECO:0000313" key="7">
    <source>
        <dbReference type="EMBL" id="PWJ22276.1"/>
    </source>
</evidence>
<evidence type="ECO:0000256" key="3">
    <source>
        <dbReference type="ARBA" id="ARBA00022989"/>
    </source>
</evidence>
<dbReference type="RefSeq" id="WP_245947174.1">
    <property type="nucleotide sequence ID" value="NZ_QGDJ01000001.1"/>
</dbReference>
<dbReference type="Proteomes" id="UP000251571">
    <property type="component" value="Unassembled WGS sequence"/>
</dbReference>
<evidence type="ECO:0000313" key="10">
    <source>
        <dbReference type="Proteomes" id="UP000251571"/>
    </source>
</evidence>
<dbReference type="Pfam" id="PF01794">
    <property type="entry name" value="Ferric_reduct"/>
    <property type="match status" value="1"/>
</dbReference>
<name>A0A2Y9A2B6_9RHOB</name>
<dbReference type="EMBL" id="QGDJ01000001">
    <property type="protein sequence ID" value="PWJ22276.1"/>
    <property type="molecule type" value="Genomic_DNA"/>
</dbReference>
<evidence type="ECO:0000259" key="6">
    <source>
        <dbReference type="Pfam" id="PF01794"/>
    </source>
</evidence>
<protein>
    <submittedName>
        <fullName evidence="8">MYXO-CTERM domain-containing protein</fullName>
    </submittedName>
</protein>
<accession>A0A2Y9A2B6</accession>
<sequence length="184" mass="19007">MGLALGVPLAASSSSPLLAWREPVYIVAGFAGVVALGLLLVQPLLVGGHLPGPRGRVAHRWVGAGLVAAIVVHVAGLWITSPPDVIDALTFTSPTPFSGWGVVAMWAAFGAAGLAAIRRRMRPRLWRPAHSALVAVVVIGTVVHALLIQGTMGTVSKAVLCACVLAAAGAVMSRLRAWAPLLRR</sequence>
<keyword evidence="9" id="KW-1185">Reference proteome</keyword>
<dbReference type="AlphaFoldDB" id="A0A2Y9A2B6"/>
<feature type="transmembrane region" description="Helical" evidence="5">
    <location>
        <begin position="154"/>
        <end position="175"/>
    </location>
</feature>
<reference evidence="8 10" key="1">
    <citation type="submission" date="2016-10" db="EMBL/GenBank/DDBJ databases">
        <authorList>
            <person name="Cai Z."/>
        </authorList>
    </citation>
    <scope>NUCLEOTIDE SEQUENCE [LARGE SCALE GENOMIC DNA]</scope>
    <source>
        <strain evidence="8 10">DSM 25227</strain>
    </source>
</reference>
<evidence type="ECO:0000313" key="8">
    <source>
        <dbReference type="EMBL" id="SSA38554.1"/>
    </source>
</evidence>
<dbReference type="Proteomes" id="UP000245839">
    <property type="component" value="Unassembled WGS sequence"/>
</dbReference>
<dbReference type="GO" id="GO:0016020">
    <property type="term" value="C:membrane"/>
    <property type="evidence" value="ECO:0007669"/>
    <property type="project" value="UniProtKB-SubCell"/>
</dbReference>
<keyword evidence="2 5" id="KW-0812">Transmembrane</keyword>
<dbReference type="EMBL" id="UETC01000001">
    <property type="protein sequence ID" value="SSA38554.1"/>
    <property type="molecule type" value="Genomic_DNA"/>
</dbReference>
<feature type="transmembrane region" description="Helical" evidence="5">
    <location>
        <begin position="58"/>
        <end position="79"/>
    </location>
</feature>
<dbReference type="InterPro" id="IPR013130">
    <property type="entry name" value="Fe3_Rdtase_TM_dom"/>
</dbReference>
<feature type="transmembrane region" description="Helical" evidence="5">
    <location>
        <begin position="129"/>
        <end position="148"/>
    </location>
</feature>
<evidence type="ECO:0000256" key="2">
    <source>
        <dbReference type="ARBA" id="ARBA00022692"/>
    </source>
</evidence>
<evidence type="ECO:0000256" key="1">
    <source>
        <dbReference type="ARBA" id="ARBA00004141"/>
    </source>
</evidence>
<gene>
    <name evidence="7" type="ORF">BCF38_101687</name>
    <name evidence="8" type="ORF">SAMN05421539_101687</name>
</gene>
<keyword evidence="4 5" id="KW-0472">Membrane</keyword>
<feature type="transmembrane region" description="Helical" evidence="5">
    <location>
        <begin position="99"/>
        <end position="117"/>
    </location>
</feature>
<feature type="domain" description="Ferric oxidoreductase" evidence="6">
    <location>
        <begin position="51"/>
        <end position="140"/>
    </location>
</feature>
<reference evidence="7 9" key="2">
    <citation type="submission" date="2018-03" db="EMBL/GenBank/DDBJ databases">
        <title>Genomic Encyclopedia of Archaeal and Bacterial Type Strains, Phase II (KMG-II): from individual species to whole genera.</title>
        <authorList>
            <person name="Goeker M."/>
        </authorList>
    </citation>
    <scope>NUCLEOTIDE SEQUENCE [LARGE SCALE GENOMIC DNA]</scope>
    <source>
        <strain evidence="7 9">DSM 25227</strain>
    </source>
</reference>
<organism evidence="8 10">
    <name type="scientific">Jannaschia seohaensis</name>
    <dbReference type="NCBI Taxonomy" id="475081"/>
    <lineage>
        <taxon>Bacteria</taxon>
        <taxon>Pseudomonadati</taxon>
        <taxon>Pseudomonadota</taxon>
        <taxon>Alphaproteobacteria</taxon>
        <taxon>Rhodobacterales</taxon>
        <taxon>Roseobacteraceae</taxon>
        <taxon>Jannaschia</taxon>
    </lineage>
</organism>
<keyword evidence="3 5" id="KW-1133">Transmembrane helix</keyword>
<evidence type="ECO:0000256" key="4">
    <source>
        <dbReference type="ARBA" id="ARBA00023136"/>
    </source>
</evidence>
<feature type="transmembrane region" description="Helical" evidence="5">
    <location>
        <begin position="24"/>
        <end position="46"/>
    </location>
</feature>